<evidence type="ECO:0000256" key="6">
    <source>
        <dbReference type="SAM" id="MobiDB-lite"/>
    </source>
</evidence>
<dbReference type="PRINTS" id="PR00404">
    <property type="entry name" value="MADSDOMAIN"/>
</dbReference>
<evidence type="ECO:0000256" key="1">
    <source>
        <dbReference type="ARBA" id="ARBA00004123"/>
    </source>
</evidence>
<feature type="compositionally biased region" description="Low complexity" evidence="6">
    <location>
        <begin position="172"/>
        <end position="185"/>
    </location>
</feature>
<feature type="compositionally biased region" description="Gly residues" evidence="6">
    <location>
        <begin position="186"/>
        <end position="195"/>
    </location>
</feature>
<name>A0AAV2FQN5_9ROSI</name>
<feature type="domain" description="MADS-box" evidence="7">
    <location>
        <begin position="9"/>
        <end position="69"/>
    </location>
</feature>
<dbReference type="PROSITE" id="PS50066">
    <property type="entry name" value="MADS_BOX_2"/>
    <property type="match status" value="1"/>
</dbReference>
<dbReference type="Pfam" id="PF00319">
    <property type="entry name" value="SRF-TF"/>
    <property type="match status" value="1"/>
</dbReference>
<keyword evidence="4" id="KW-0804">Transcription</keyword>
<gene>
    <name evidence="8" type="ORF">LTRI10_LOCUS40764</name>
</gene>
<dbReference type="Proteomes" id="UP001497516">
    <property type="component" value="Chromosome 7"/>
</dbReference>
<dbReference type="SMART" id="SM00432">
    <property type="entry name" value="MADS"/>
    <property type="match status" value="1"/>
</dbReference>
<dbReference type="GO" id="GO:0000978">
    <property type="term" value="F:RNA polymerase II cis-regulatory region sequence-specific DNA binding"/>
    <property type="evidence" value="ECO:0007669"/>
    <property type="project" value="TreeGrafter"/>
</dbReference>
<organism evidence="8 9">
    <name type="scientific">Linum trigynum</name>
    <dbReference type="NCBI Taxonomy" id="586398"/>
    <lineage>
        <taxon>Eukaryota</taxon>
        <taxon>Viridiplantae</taxon>
        <taxon>Streptophyta</taxon>
        <taxon>Embryophyta</taxon>
        <taxon>Tracheophyta</taxon>
        <taxon>Spermatophyta</taxon>
        <taxon>Magnoliopsida</taxon>
        <taxon>eudicotyledons</taxon>
        <taxon>Gunneridae</taxon>
        <taxon>Pentapetalae</taxon>
        <taxon>rosids</taxon>
        <taxon>fabids</taxon>
        <taxon>Malpighiales</taxon>
        <taxon>Linaceae</taxon>
        <taxon>Linum</taxon>
    </lineage>
</organism>
<evidence type="ECO:0000313" key="8">
    <source>
        <dbReference type="EMBL" id="CAL1400651.1"/>
    </source>
</evidence>
<dbReference type="Gene3D" id="3.40.1810.10">
    <property type="entry name" value="Transcription factor, MADS-box"/>
    <property type="match status" value="1"/>
</dbReference>
<dbReference type="PANTHER" id="PTHR11945:SF725">
    <property type="entry name" value="AGAMOUS-LIKE 58-RELATED"/>
    <property type="match status" value="1"/>
</dbReference>
<keyword evidence="5" id="KW-0539">Nucleus</keyword>
<evidence type="ECO:0000256" key="4">
    <source>
        <dbReference type="ARBA" id="ARBA00023163"/>
    </source>
</evidence>
<evidence type="ECO:0000256" key="3">
    <source>
        <dbReference type="ARBA" id="ARBA00023125"/>
    </source>
</evidence>
<proteinExistence type="predicted"/>
<dbReference type="GO" id="GO:0005634">
    <property type="term" value="C:nucleus"/>
    <property type="evidence" value="ECO:0007669"/>
    <property type="project" value="UniProtKB-SubCell"/>
</dbReference>
<reference evidence="8 9" key="1">
    <citation type="submission" date="2024-04" db="EMBL/GenBank/DDBJ databases">
        <authorList>
            <person name="Fracassetti M."/>
        </authorList>
    </citation>
    <scope>NUCLEOTIDE SEQUENCE [LARGE SCALE GENOMIC DNA]</scope>
</reference>
<dbReference type="InterPro" id="IPR002100">
    <property type="entry name" value="TF_MADSbox"/>
</dbReference>
<dbReference type="InterPro" id="IPR036879">
    <property type="entry name" value="TF_MADSbox_sf"/>
</dbReference>
<accession>A0AAV2FQN5</accession>
<keyword evidence="3" id="KW-0238">DNA-binding</keyword>
<dbReference type="GO" id="GO:0046983">
    <property type="term" value="F:protein dimerization activity"/>
    <property type="evidence" value="ECO:0007669"/>
    <property type="project" value="InterPro"/>
</dbReference>
<evidence type="ECO:0000259" key="7">
    <source>
        <dbReference type="PROSITE" id="PS50066"/>
    </source>
</evidence>
<dbReference type="AlphaFoldDB" id="A0AAV2FQN5"/>
<protein>
    <recommendedName>
        <fullName evidence="7">MADS-box domain-containing protein</fullName>
    </recommendedName>
</protein>
<feature type="region of interest" description="Disordered" evidence="6">
    <location>
        <begin position="172"/>
        <end position="195"/>
    </location>
</feature>
<dbReference type="GO" id="GO:0000981">
    <property type="term" value="F:DNA-binding transcription factor activity, RNA polymerase II-specific"/>
    <property type="evidence" value="ECO:0007669"/>
    <property type="project" value="TreeGrafter"/>
</dbReference>
<keyword evidence="9" id="KW-1185">Reference proteome</keyword>
<evidence type="ECO:0000313" key="9">
    <source>
        <dbReference type="Proteomes" id="UP001497516"/>
    </source>
</evidence>
<evidence type="ECO:0000256" key="5">
    <source>
        <dbReference type="ARBA" id="ARBA00023242"/>
    </source>
</evidence>
<keyword evidence="2" id="KW-0805">Transcription regulation</keyword>
<dbReference type="SUPFAM" id="SSF55455">
    <property type="entry name" value="SRF-like"/>
    <property type="match status" value="1"/>
</dbReference>
<comment type="subcellular location">
    <subcellularLocation>
        <location evidence="1">Nucleus</location>
    </subcellularLocation>
</comment>
<dbReference type="PANTHER" id="PTHR11945">
    <property type="entry name" value="MADS BOX PROTEIN"/>
    <property type="match status" value="1"/>
</dbReference>
<evidence type="ECO:0000256" key="2">
    <source>
        <dbReference type="ARBA" id="ARBA00023015"/>
    </source>
</evidence>
<dbReference type="EMBL" id="OZ034820">
    <property type="protein sequence ID" value="CAL1400651.1"/>
    <property type="molecule type" value="Genomic_DNA"/>
</dbReference>
<dbReference type="FunFam" id="3.40.1810.10:FF:000006">
    <property type="entry name" value="Agamous-like MADS-box protein AGL62"/>
    <property type="match status" value="1"/>
</dbReference>
<sequence length="195" mass="21590">MAAAAKKTRGRQKIAMQRIVNNDDRMVTFSKRRSGLYKKANELATLCGADVALLIFSQAGRACSFGSPSIEPVAHRFLDRPGPPLPRFEEAQRRAKINELCQRHDEVVEQVDALKARQGDLRKVMTWRKARLDWWEIPVGEMNRDQLRVSEFLFGEVAAALDEKVKENNYNNNNNFGSSSSAGSGANPGGAGGSI</sequence>